<dbReference type="PANTHER" id="PTHR12810:SF0">
    <property type="entry name" value="SMALL RIBOSOMAL SUBUNIT PROTEIN MS29"/>
    <property type="match status" value="1"/>
</dbReference>
<dbReference type="PANTHER" id="PTHR12810">
    <property type="entry name" value="MITOCHONDRIAL 28S RIBOSOMAL PROTEIN S29"/>
    <property type="match status" value="1"/>
</dbReference>
<dbReference type="GO" id="GO:0032543">
    <property type="term" value="P:mitochondrial translation"/>
    <property type="evidence" value="ECO:0007669"/>
    <property type="project" value="InterPro"/>
</dbReference>
<dbReference type="Pfam" id="PF10236">
    <property type="entry name" value="DAP3"/>
    <property type="match status" value="1"/>
</dbReference>
<evidence type="ECO:0000313" key="9">
    <source>
        <dbReference type="EMBL" id="EGV62759.1"/>
    </source>
</evidence>
<dbReference type="EMBL" id="GL996527">
    <property type="protein sequence ID" value="EGV62759.1"/>
    <property type="molecule type" value="Genomic_DNA"/>
</dbReference>
<dbReference type="Proteomes" id="UP000000707">
    <property type="component" value="Unassembled WGS sequence"/>
</dbReference>
<dbReference type="RefSeq" id="XP_006688929.1">
    <property type="nucleotide sequence ID" value="XM_006688866.1"/>
</dbReference>
<accession>G3BAF0</accession>
<dbReference type="GO" id="GO:0005763">
    <property type="term" value="C:mitochondrial small ribosomal subunit"/>
    <property type="evidence" value="ECO:0007669"/>
    <property type="project" value="InterPro"/>
</dbReference>
<evidence type="ECO:0000256" key="7">
    <source>
        <dbReference type="ARBA" id="ARBA00035140"/>
    </source>
</evidence>
<dbReference type="InterPro" id="IPR019368">
    <property type="entry name" value="Ribosomal_mS29"/>
</dbReference>
<keyword evidence="6" id="KW-0687">Ribonucleoprotein</keyword>
<dbReference type="HOGENOM" id="CLU_039957_0_0_1"/>
<dbReference type="eggNOG" id="KOG3928">
    <property type="taxonomic scope" value="Eukaryota"/>
</dbReference>
<evidence type="ECO:0000256" key="5">
    <source>
        <dbReference type="ARBA" id="ARBA00023128"/>
    </source>
</evidence>
<dbReference type="AlphaFoldDB" id="G3BAF0"/>
<keyword evidence="10" id="KW-1185">Reference proteome</keyword>
<proteinExistence type="inferred from homology"/>
<protein>
    <recommendedName>
        <fullName evidence="7">Small ribosomal subunit protein mS29</fullName>
    </recommendedName>
</protein>
<evidence type="ECO:0000256" key="6">
    <source>
        <dbReference type="ARBA" id="ARBA00023274"/>
    </source>
</evidence>
<organism evidence="10">
    <name type="scientific">Candida tenuis (strain ATCC 10573 / BCRC 21748 / CBS 615 / JCM 9827 / NBRC 10315 / NRRL Y-1498 / VKM Y-70)</name>
    <name type="common">Yeast</name>
    <name type="synonym">Yamadazyma tenuis</name>
    <dbReference type="NCBI Taxonomy" id="590646"/>
    <lineage>
        <taxon>Eukaryota</taxon>
        <taxon>Fungi</taxon>
        <taxon>Dikarya</taxon>
        <taxon>Ascomycota</taxon>
        <taxon>Saccharomycotina</taxon>
        <taxon>Pichiomycetes</taxon>
        <taxon>Debaryomycetaceae</taxon>
        <taxon>Yamadazyma</taxon>
    </lineage>
</organism>
<gene>
    <name evidence="9" type="ORF">CANTEDRAFT_115503</name>
</gene>
<dbReference type="PIRSF" id="PIRSF036996">
    <property type="entry name" value="RSM23"/>
    <property type="match status" value="1"/>
</dbReference>
<evidence type="ECO:0000256" key="2">
    <source>
        <dbReference type="ARBA" id="ARBA00009863"/>
    </source>
</evidence>
<dbReference type="STRING" id="590646.G3BAF0"/>
<dbReference type="GeneID" id="18247896"/>
<keyword evidence="4 8" id="KW-0689">Ribosomal protein</keyword>
<name>G3BAF0_CANTC</name>
<dbReference type="InterPro" id="IPR017082">
    <property type="entry name" value="Ribosomal_mS29_fun"/>
</dbReference>
<comment type="subcellular location">
    <subcellularLocation>
        <location evidence="1">Mitochondrion</location>
    </subcellularLocation>
</comment>
<keyword evidence="5" id="KW-0496">Mitochondrion</keyword>
<comment type="similarity">
    <text evidence="2">Belongs to the mitochondrion-specific ribosomal protein mS29 family.</text>
</comment>
<reference evidence="9 10" key="1">
    <citation type="journal article" date="2011" name="Proc. Natl. Acad. Sci. U.S.A.">
        <title>Comparative genomics of xylose-fermenting fungi for enhanced biofuel production.</title>
        <authorList>
            <person name="Wohlbach D.J."/>
            <person name="Kuo A."/>
            <person name="Sato T.K."/>
            <person name="Potts K.M."/>
            <person name="Salamov A.A."/>
            <person name="LaButti K.M."/>
            <person name="Sun H."/>
            <person name="Clum A."/>
            <person name="Pangilinan J.L."/>
            <person name="Lindquist E.A."/>
            <person name="Lucas S."/>
            <person name="Lapidus A."/>
            <person name="Jin M."/>
            <person name="Gunawan C."/>
            <person name="Balan V."/>
            <person name="Dale B.E."/>
            <person name="Jeffries T.W."/>
            <person name="Zinkel R."/>
            <person name="Barry K.W."/>
            <person name="Grigoriev I.V."/>
            <person name="Gasch A.P."/>
        </authorList>
    </citation>
    <scope>NUCLEOTIDE SEQUENCE [LARGE SCALE GENOMIC DNA]</scope>
    <source>
        <strain evidence="9">ATCC 10573</strain>
        <strain evidence="10">ATCC 10573 / BCRC 21748 / CBS 615 / JCM 9827 / NBRC 10315 / NRRL Y-1498 / VKM Y-70</strain>
    </source>
</reference>
<sequence>MNWVALRRGNFPLTRNLHNSAISFAKANVKKKPLGGKTKAKQGFKTKNASDSKVKKSGTTHLVFKDAVRRLGYEKYAPVFTANELAHKDLDTRVGEIVKYKRSTESKLRLLGSFKKYQHHELFRNPVSLISENLIQINNRFVEKFDDGSANNRTILMGDYKVGKSTLISQTQSLVDDKYNGEVVLLHFDYPERTKEGTSDYLFNKRREIYQQPMFTKRWIMKTRQANKDIFSKMLLSKDVTFVTRKVEFKYEAGKNTLYEYLKNCHDFGKTESNNAFEFFISELKHHSATYPVLLSIDNFNALTTSPFTKYKHPDFKPIHFKEFEVGKFFLDYASGSENFTKGGVLLGESCDSGKHDNLSIALGLTAYDPYRASSLDTNLIERLMSNGGISVFDVQQLPKSQIRSLCEFYHENGVLFMRDYIYKDDDREVDLSLEQIADLNYTKSGGNPGLLLKHVTMSF</sequence>
<dbReference type="OrthoDB" id="274828at2759"/>
<evidence type="ECO:0000256" key="3">
    <source>
        <dbReference type="ARBA" id="ARBA00022946"/>
    </source>
</evidence>
<evidence type="ECO:0000256" key="1">
    <source>
        <dbReference type="ARBA" id="ARBA00004173"/>
    </source>
</evidence>
<evidence type="ECO:0000256" key="4">
    <source>
        <dbReference type="ARBA" id="ARBA00022980"/>
    </source>
</evidence>
<dbReference type="KEGG" id="cten:18247896"/>
<evidence type="ECO:0000313" key="8">
    <source>
        <dbReference type="EMBL" id="EGV62758.1"/>
    </source>
</evidence>
<keyword evidence="3" id="KW-0809">Transit peptide</keyword>
<evidence type="ECO:0000313" key="10">
    <source>
        <dbReference type="Proteomes" id="UP000000707"/>
    </source>
</evidence>
<dbReference type="EMBL" id="GL996527">
    <property type="protein sequence ID" value="EGV62758.1"/>
    <property type="molecule type" value="Genomic_DNA"/>
</dbReference>
<dbReference type="GO" id="GO:0003735">
    <property type="term" value="F:structural constituent of ribosome"/>
    <property type="evidence" value="ECO:0007669"/>
    <property type="project" value="TreeGrafter"/>
</dbReference>